<gene>
    <name evidence="1" type="ORF">KM295_16190</name>
</gene>
<name>A0A9R1CWE7_9EURY</name>
<protein>
    <recommendedName>
        <fullName evidence="3">Competence protein CoiA</fullName>
    </recommendedName>
</protein>
<dbReference type="Proteomes" id="UP001139494">
    <property type="component" value="Unassembled WGS sequence"/>
</dbReference>
<comment type="caution">
    <text evidence="1">The sequence shown here is derived from an EMBL/GenBank/DDBJ whole genome shotgun (WGS) entry which is preliminary data.</text>
</comment>
<evidence type="ECO:0000313" key="2">
    <source>
        <dbReference type="Proteomes" id="UP001139494"/>
    </source>
</evidence>
<accession>A0A9R1CWE7</accession>
<dbReference type="AlphaFoldDB" id="A0A9R1CWE7"/>
<dbReference type="RefSeq" id="WP_256031357.1">
    <property type="nucleotide sequence ID" value="NZ_JAHLKM010000054.1"/>
</dbReference>
<organism evidence="1 2">
    <name type="scientific">Natronomonas aquatica</name>
    <dbReference type="NCBI Taxonomy" id="2841590"/>
    <lineage>
        <taxon>Archaea</taxon>
        <taxon>Methanobacteriati</taxon>
        <taxon>Methanobacteriota</taxon>
        <taxon>Stenosarchaea group</taxon>
        <taxon>Halobacteria</taxon>
        <taxon>Halobacteriales</taxon>
        <taxon>Natronomonadaceae</taxon>
        <taxon>Natronomonas</taxon>
    </lineage>
</organism>
<evidence type="ECO:0008006" key="3">
    <source>
        <dbReference type="Google" id="ProtNLM"/>
    </source>
</evidence>
<reference evidence="1" key="1">
    <citation type="journal article" date="2023" name="Front. Microbiol.">
        <title>Genomic-based phylogenetic and metabolic analyses of the genus Natronomonas, and description of Natronomonas aquatica sp. nov.</title>
        <authorList>
            <person name="Garcia-Roldan A."/>
            <person name="Duran-Viseras A."/>
            <person name="de la Haba R.R."/>
            <person name="Corral P."/>
            <person name="Sanchez-Porro C."/>
            <person name="Ventosa A."/>
        </authorList>
    </citation>
    <scope>NUCLEOTIDE SEQUENCE</scope>
    <source>
        <strain evidence="1">F2-12</strain>
    </source>
</reference>
<proteinExistence type="predicted"/>
<dbReference type="EMBL" id="JAHLKM010000054">
    <property type="protein sequence ID" value="MCQ4334992.1"/>
    <property type="molecule type" value="Genomic_DNA"/>
</dbReference>
<keyword evidence="2" id="KW-1185">Reference proteome</keyword>
<evidence type="ECO:0000313" key="1">
    <source>
        <dbReference type="EMBL" id="MCQ4334992.1"/>
    </source>
</evidence>
<sequence>MFVAKDQLRNRVVQGNEVKENPQYSSRWDFCCPICDKQLAYNRSAKHPFEYFAHRDRTPDCTATDAATEGHRLPVELSIKKIYNRIREVTGEEVSLDVERRIGSKTNFKITDIRVTYPLKIAAEIYYKASDLELSRRLRTMFNYGYRVYVIFNLDGRHNVAEVEQDIQRLAPLKLGRFDPTSLKLSLGDIFDRDQISFAKPARESLPNYLL</sequence>